<keyword evidence="5" id="KW-0863">Zinc-finger</keyword>
<evidence type="ECO:0000313" key="8">
    <source>
        <dbReference type="EMBL" id="OMO72518.1"/>
    </source>
</evidence>
<dbReference type="STRING" id="210143.A0A1R3HQ97"/>
<organism evidence="8 9">
    <name type="scientific">Corchorus capsularis</name>
    <name type="common">Jute</name>
    <dbReference type="NCBI Taxonomy" id="210143"/>
    <lineage>
        <taxon>Eukaryota</taxon>
        <taxon>Viridiplantae</taxon>
        <taxon>Streptophyta</taxon>
        <taxon>Embryophyta</taxon>
        <taxon>Tracheophyta</taxon>
        <taxon>Spermatophyta</taxon>
        <taxon>Magnoliopsida</taxon>
        <taxon>eudicotyledons</taxon>
        <taxon>Gunneridae</taxon>
        <taxon>Pentapetalae</taxon>
        <taxon>rosids</taxon>
        <taxon>malvids</taxon>
        <taxon>Malvales</taxon>
        <taxon>Malvaceae</taxon>
        <taxon>Grewioideae</taxon>
        <taxon>Apeibeae</taxon>
        <taxon>Corchorus</taxon>
    </lineage>
</organism>
<dbReference type="EMBL" id="AWWV01011415">
    <property type="protein sequence ID" value="OMO72518.1"/>
    <property type="molecule type" value="Genomic_DNA"/>
</dbReference>
<protein>
    <recommendedName>
        <fullName evidence="2">RING-type E3 ubiquitin transferase</fullName>
        <ecNumber evidence="2">2.3.2.27</ecNumber>
    </recommendedName>
</protein>
<dbReference type="PANTHER" id="PTHR22937:SF174">
    <property type="entry name" value="RING-TYPE E3 UBIQUITIN TRANSFERASE"/>
    <property type="match status" value="1"/>
</dbReference>
<dbReference type="Proteomes" id="UP000188268">
    <property type="component" value="Unassembled WGS sequence"/>
</dbReference>
<comment type="catalytic activity">
    <reaction evidence="1">
        <text>S-ubiquitinyl-[E2 ubiquitin-conjugating enzyme]-L-cysteine + [acceptor protein]-L-lysine = [E2 ubiquitin-conjugating enzyme]-L-cysteine + N(6)-ubiquitinyl-[acceptor protein]-L-lysine.</text>
        <dbReference type="EC" id="2.3.2.27"/>
    </reaction>
</comment>
<gene>
    <name evidence="8" type="ORF">CCACVL1_17732</name>
</gene>
<keyword evidence="7" id="KW-0862">Zinc</keyword>
<evidence type="ECO:0000256" key="3">
    <source>
        <dbReference type="ARBA" id="ARBA00022679"/>
    </source>
</evidence>
<evidence type="ECO:0000256" key="2">
    <source>
        <dbReference type="ARBA" id="ARBA00012483"/>
    </source>
</evidence>
<evidence type="ECO:0000256" key="4">
    <source>
        <dbReference type="ARBA" id="ARBA00022723"/>
    </source>
</evidence>
<dbReference type="GO" id="GO:0008270">
    <property type="term" value="F:zinc ion binding"/>
    <property type="evidence" value="ECO:0007669"/>
    <property type="project" value="UniProtKB-KW"/>
</dbReference>
<keyword evidence="4" id="KW-0479">Metal-binding</keyword>
<dbReference type="GO" id="GO:0061630">
    <property type="term" value="F:ubiquitin protein ligase activity"/>
    <property type="evidence" value="ECO:0007669"/>
    <property type="project" value="UniProtKB-EC"/>
</dbReference>
<keyword evidence="9" id="KW-1185">Reference proteome</keyword>
<sequence>MSYEELLALGERIGNVNTGLFEESISKCLTETVYCFSDQIQDESNCVICL</sequence>
<accession>A0A1R3HQ97</accession>
<evidence type="ECO:0000256" key="1">
    <source>
        <dbReference type="ARBA" id="ARBA00000900"/>
    </source>
</evidence>
<evidence type="ECO:0000256" key="7">
    <source>
        <dbReference type="ARBA" id="ARBA00022833"/>
    </source>
</evidence>
<evidence type="ECO:0000313" key="9">
    <source>
        <dbReference type="Proteomes" id="UP000188268"/>
    </source>
</evidence>
<evidence type="ECO:0000256" key="6">
    <source>
        <dbReference type="ARBA" id="ARBA00022786"/>
    </source>
</evidence>
<dbReference type="InterPro" id="IPR045191">
    <property type="entry name" value="MBR1/2-like"/>
</dbReference>
<evidence type="ECO:0000256" key="5">
    <source>
        <dbReference type="ARBA" id="ARBA00022771"/>
    </source>
</evidence>
<reference evidence="8 9" key="1">
    <citation type="submission" date="2013-09" db="EMBL/GenBank/DDBJ databases">
        <title>Corchorus capsularis genome sequencing.</title>
        <authorList>
            <person name="Alam M."/>
            <person name="Haque M.S."/>
            <person name="Islam M.S."/>
            <person name="Emdad E.M."/>
            <person name="Islam M.M."/>
            <person name="Ahmed B."/>
            <person name="Halim A."/>
            <person name="Hossen Q.M.M."/>
            <person name="Hossain M.Z."/>
            <person name="Ahmed R."/>
            <person name="Khan M.M."/>
            <person name="Islam R."/>
            <person name="Rashid M.M."/>
            <person name="Khan S.A."/>
            <person name="Rahman M.S."/>
            <person name="Alam M."/>
        </authorList>
    </citation>
    <scope>NUCLEOTIDE SEQUENCE [LARGE SCALE GENOMIC DNA]</scope>
    <source>
        <strain evidence="9">cv. CVL-1</strain>
        <tissue evidence="8">Whole seedling</tissue>
    </source>
</reference>
<dbReference type="PANTHER" id="PTHR22937">
    <property type="entry name" value="E3 UBIQUITIN-PROTEIN LIGASE RNF165"/>
    <property type="match status" value="1"/>
</dbReference>
<name>A0A1R3HQ97_COCAP</name>
<feature type="non-terminal residue" evidence="8">
    <location>
        <position position="50"/>
    </location>
</feature>
<keyword evidence="3" id="KW-0808">Transferase</keyword>
<dbReference type="Gramene" id="OMO72518">
    <property type="protein sequence ID" value="OMO72518"/>
    <property type="gene ID" value="CCACVL1_17732"/>
</dbReference>
<dbReference type="EC" id="2.3.2.27" evidence="2"/>
<proteinExistence type="predicted"/>
<keyword evidence="6" id="KW-0833">Ubl conjugation pathway</keyword>
<dbReference type="AlphaFoldDB" id="A0A1R3HQ97"/>
<comment type="caution">
    <text evidence="8">The sequence shown here is derived from an EMBL/GenBank/DDBJ whole genome shotgun (WGS) entry which is preliminary data.</text>
</comment>
<dbReference type="OrthoDB" id="8062037at2759"/>